<protein>
    <submittedName>
        <fullName evidence="2">GPW/gp25 family protein</fullName>
    </submittedName>
</protein>
<keyword evidence="3" id="KW-1185">Reference proteome</keyword>
<name>K6YNV7_9ALTE</name>
<gene>
    <name evidence="2" type="ORF">GLIP_0388</name>
</gene>
<dbReference type="Pfam" id="PF04965">
    <property type="entry name" value="GPW_gp25"/>
    <property type="match status" value="1"/>
</dbReference>
<dbReference type="EMBL" id="BAEN01000014">
    <property type="protein sequence ID" value="GAC13035.1"/>
    <property type="molecule type" value="Genomic_DNA"/>
</dbReference>
<dbReference type="RefSeq" id="WP_008842855.1">
    <property type="nucleotide sequence ID" value="NZ_BAEN01000014.1"/>
</dbReference>
<evidence type="ECO:0000313" key="3">
    <source>
        <dbReference type="Proteomes" id="UP000006334"/>
    </source>
</evidence>
<feature type="domain" description="IraD/Gp25-like" evidence="1">
    <location>
        <begin position="32"/>
        <end position="117"/>
    </location>
</feature>
<dbReference type="AlphaFoldDB" id="K6YNV7"/>
<evidence type="ECO:0000259" key="1">
    <source>
        <dbReference type="Pfam" id="PF04965"/>
    </source>
</evidence>
<organism evidence="2 3">
    <name type="scientific">Aliiglaciecola lipolytica E3</name>
    <dbReference type="NCBI Taxonomy" id="1127673"/>
    <lineage>
        <taxon>Bacteria</taxon>
        <taxon>Pseudomonadati</taxon>
        <taxon>Pseudomonadota</taxon>
        <taxon>Gammaproteobacteria</taxon>
        <taxon>Alteromonadales</taxon>
        <taxon>Alteromonadaceae</taxon>
        <taxon>Aliiglaciecola</taxon>
    </lineage>
</organism>
<dbReference type="Gene3D" id="3.10.450.40">
    <property type="match status" value="1"/>
</dbReference>
<evidence type="ECO:0000313" key="2">
    <source>
        <dbReference type="EMBL" id="GAC13035.1"/>
    </source>
</evidence>
<dbReference type="eggNOG" id="COG3628">
    <property type="taxonomic scope" value="Bacteria"/>
</dbReference>
<dbReference type="STRING" id="1127673.GLIP_0388"/>
<comment type="caution">
    <text evidence="2">The sequence shown here is derived from an EMBL/GenBank/DDBJ whole genome shotgun (WGS) entry which is preliminary data.</text>
</comment>
<proteinExistence type="predicted"/>
<dbReference type="Proteomes" id="UP000006334">
    <property type="component" value="Unassembled WGS sequence"/>
</dbReference>
<sequence>MSQASPLKAFLGKGWSFPVYPSQNDKTISYVEGAEKVRQSIWMILQTEPKERIMRPNFGCGLRRYLMQPNNASTWAGIQRDIERALIRWEPRIKLEEVKVQGADDPSVAMISIRYSHVQDGSRENLVFPFYLE</sequence>
<dbReference type="InterPro" id="IPR007048">
    <property type="entry name" value="IraD/Gp25-like"/>
</dbReference>
<accession>K6YNV7</accession>
<dbReference type="OrthoDB" id="9802846at2"/>
<reference evidence="2 3" key="1">
    <citation type="journal article" date="2017" name="Antonie Van Leeuwenhoek">
        <title>Rhizobium rhizosphaerae sp. nov., a novel species isolated from rice rhizosphere.</title>
        <authorList>
            <person name="Zhao J.J."/>
            <person name="Zhang J."/>
            <person name="Zhang R.J."/>
            <person name="Zhang C.W."/>
            <person name="Yin H.Q."/>
            <person name="Zhang X.X."/>
        </authorList>
    </citation>
    <scope>NUCLEOTIDE SEQUENCE [LARGE SCALE GENOMIC DNA]</scope>
    <source>
        <strain evidence="2 3">E3</strain>
    </source>
</reference>
<dbReference type="SUPFAM" id="SSF160719">
    <property type="entry name" value="gpW/gp25-like"/>
    <property type="match status" value="1"/>
</dbReference>